<dbReference type="EMBL" id="JASWER010000005">
    <property type="protein sequence ID" value="MDL5376884.1"/>
    <property type="molecule type" value="Genomic_DNA"/>
</dbReference>
<reference evidence="1 2" key="1">
    <citation type="submission" date="2023-06" db="EMBL/GenBank/DDBJ databases">
        <title>Influencing factors and mechanism of Cr(VI) reduction by facultative anaerobic Exiguobacterium sp. PY14.</title>
        <authorList>
            <person name="Zou L."/>
        </authorList>
    </citation>
    <scope>NUCLEOTIDE SEQUENCE [LARGE SCALE GENOMIC DNA]</scope>
    <source>
        <strain evidence="1 2">PY14</strain>
    </source>
</reference>
<keyword evidence="2" id="KW-1185">Reference proteome</keyword>
<evidence type="ECO:0000313" key="1">
    <source>
        <dbReference type="EMBL" id="MDL5376884.1"/>
    </source>
</evidence>
<comment type="caution">
    <text evidence="1">The sequence shown here is derived from an EMBL/GenBank/DDBJ whole genome shotgun (WGS) entry which is preliminary data.</text>
</comment>
<organism evidence="1 2">
    <name type="scientific">Exiguobacterium mexicanum</name>
    <dbReference type="NCBI Taxonomy" id="340146"/>
    <lineage>
        <taxon>Bacteria</taxon>
        <taxon>Bacillati</taxon>
        <taxon>Bacillota</taxon>
        <taxon>Bacilli</taxon>
        <taxon>Bacillales</taxon>
        <taxon>Bacillales Family XII. Incertae Sedis</taxon>
        <taxon>Exiguobacterium</taxon>
    </lineage>
</organism>
<dbReference type="RefSeq" id="WP_214718677.1">
    <property type="nucleotide sequence ID" value="NZ_CP183077.1"/>
</dbReference>
<proteinExistence type="predicted"/>
<name>A0ABT7MNU0_9BACL</name>
<accession>A0ABT7MNU0</accession>
<protein>
    <submittedName>
        <fullName evidence="1">Uncharacterized protein</fullName>
    </submittedName>
</protein>
<sequence>MQHQIEMGNDETIFEFVIAEASRDTLRLVHAQVIETVRTEAYVQFARDLTHAFHALQGVARLQNEAGRVILTISFERGRVEVETAWGQGTNRFETDQSYLTRTVGQIGIVE</sequence>
<gene>
    <name evidence="1" type="ORF">QR695_07670</name>
</gene>
<evidence type="ECO:0000313" key="2">
    <source>
        <dbReference type="Proteomes" id="UP001230807"/>
    </source>
</evidence>
<dbReference type="Proteomes" id="UP001230807">
    <property type="component" value="Unassembled WGS sequence"/>
</dbReference>